<evidence type="ECO:0000313" key="3">
    <source>
        <dbReference type="Proteomes" id="UP000887013"/>
    </source>
</evidence>
<protein>
    <recommendedName>
        <fullName evidence="4">Integrase catalytic domain-containing protein</fullName>
    </recommendedName>
</protein>
<dbReference type="EMBL" id="BMAW01047059">
    <property type="protein sequence ID" value="GFS58906.1"/>
    <property type="molecule type" value="Genomic_DNA"/>
</dbReference>
<comment type="caution">
    <text evidence="2">The sequence shown here is derived from an EMBL/GenBank/DDBJ whole genome shotgun (WGS) entry which is preliminary data.</text>
</comment>
<evidence type="ECO:0000313" key="2">
    <source>
        <dbReference type="EMBL" id="GFS58906.1"/>
    </source>
</evidence>
<keyword evidence="1" id="KW-0812">Transmembrane</keyword>
<reference evidence="2" key="1">
    <citation type="submission" date="2020-08" db="EMBL/GenBank/DDBJ databases">
        <title>Multicomponent nature underlies the extraordinary mechanical properties of spider dragline silk.</title>
        <authorList>
            <person name="Kono N."/>
            <person name="Nakamura H."/>
            <person name="Mori M."/>
            <person name="Yoshida Y."/>
            <person name="Ohtoshi R."/>
            <person name="Malay A.D."/>
            <person name="Moran D.A.P."/>
            <person name="Tomita M."/>
            <person name="Numata K."/>
            <person name="Arakawa K."/>
        </authorList>
    </citation>
    <scope>NUCLEOTIDE SEQUENCE</scope>
</reference>
<dbReference type="SUPFAM" id="SSF53098">
    <property type="entry name" value="Ribonuclease H-like"/>
    <property type="match status" value="1"/>
</dbReference>
<dbReference type="GO" id="GO:0003676">
    <property type="term" value="F:nucleic acid binding"/>
    <property type="evidence" value="ECO:0007669"/>
    <property type="project" value="InterPro"/>
</dbReference>
<dbReference type="Gene3D" id="3.30.420.10">
    <property type="entry name" value="Ribonuclease H-like superfamily/Ribonuclease H"/>
    <property type="match status" value="1"/>
</dbReference>
<sequence length="163" mass="19319">MDILQPHSKNSVTRRHVLIIFTWILLVRFIFKGIYLLLNRHRPLHKTDRNYTSSRYSNYNTSCRILHKFGYSFWCSLYNYHRSRTPVRIMPVSISYQTTLRETNTAYATAYHPESNGLIEKFHKLLKVAIKCHATEKWMEALSNILLDIRVSLRENIGCTLVE</sequence>
<dbReference type="PANTHER" id="PTHR38681:SF1">
    <property type="entry name" value="RETROVIRUS-RELATED POL POLYPROTEIN FROM TRANSPOSON 412-LIKE PROTEIN"/>
    <property type="match status" value="1"/>
</dbReference>
<dbReference type="Proteomes" id="UP000887013">
    <property type="component" value="Unassembled WGS sequence"/>
</dbReference>
<dbReference type="InterPro" id="IPR012337">
    <property type="entry name" value="RNaseH-like_sf"/>
</dbReference>
<dbReference type="InterPro" id="IPR036397">
    <property type="entry name" value="RNaseH_sf"/>
</dbReference>
<proteinExistence type="predicted"/>
<accession>A0A8X6K2T5</accession>
<organism evidence="2 3">
    <name type="scientific">Nephila pilipes</name>
    <name type="common">Giant wood spider</name>
    <name type="synonym">Nephila maculata</name>
    <dbReference type="NCBI Taxonomy" id="299642"/>
    <lineage>
        <taxon>Eukaryota</taxon>
        <taxon>Metazoa</taxon>
        <taxon>Ecdysozoa</taxon>
        <taxon>Arthropoda</taxon>
        <taxon>Chelicerata</taxon>
        <taxon>Arachnida</taxon>
        <taxon>Araneae</taxon>
        <taxon>Araneomorphae</taxon>
        <taxon>Entelegynae</taxon>
        <taxon>Araneoidea</taxon>
        <taxon>Nephilidae</taxon>
        <taxon>Nephila</taxon>
    </lineage>
</organism>
<evidence type="ECO:0000256" key="1">
    <source>
        <dbReference type="SAM" id="Phobius"/>
    </source>
</evidence>
<gene>
    <name evidence="2" type="ORF">NPIL_211561</name>
</gene>
<keyword evidence="1" id="KW-1133">Transmembrane helix</keyword>
<keyword evidence="3" id="KW-1185">Reference proteome</keyword>
<evidence type="ECO:0008006" key="4">
    <source>
        <dbReference type="Google" id="ProtNLM"/>
    </source>
</evidence>
<dbReference type="AlphaFoldDB" id="A0A8X6K2T5"/>
<dbReference type="PANTHER" id="PTHR38681">
    <property type="entry name" value="RETROVIRUS-RELATED POL POLYPROTEIN FROM TRANSPOSON 412-LIKE PROTEIN-RELATED"/>
    <property type="match status" value="1"/>
</dbReference>
<name>A0A8X6K2T5_NEPPI</name>
<keyword evidence="1" id="KW-0472">Membrane</keyword>
<feature type="transmembrane region" description="Helical" evidence="1">
    <location>
        <begin position="16"/>
        <end position="38"/>
    </location>
</feature>